<dbReference type="Proteomes" id="UP000034189">
    <property type="component" value="Chromosome"/>
</dbReference>
<evidence type="ECO:0000313" key="3">
    <source>
        <dbReference type="Proteomes" id="UP000034189"/>
    </source>
</evidence>
<accession>A0A0F7F7G3</accession>
<gene>
    <name evidence="2" type="ORF">VK70_05305</name>
</gene>
<dbReference type="PATRIC" id="fig|1333534.5.peg.1167"/>
<dbReference type="AlphaFoldDB" id="A0A0F7F7G3"/>
<sequence length="59" mass="5971">MKMDARLGSAACTAAPSSPNGGSIDCRQRADAPEGPGVSATPAANMGDIRIWFVTSFTG</sequence>
<reference evidence="2 3" key="2">
    <citation type="journal article" date="2016" name="Genome Announc.">
        <title>Genome Sequence of a Gram-Positive Diazotroph, Paenibacillus durus Type Strain ATCC 35681.</title>
        <authorList>
            <person name="Halim M.A."/>
            <person name="Rahman A.Y."/>
            <person name="Sim K.S."/>
            <person name="Yam H.C."/>
            <person name="Rahim A.A."/>
            <person name="Ghazali A.H."/>
            <person name="Najimudin N."/>
        </authorList>
    </citation>
    <scope>NUCLEOTIDE SEQUENCE [LARGE SCALE GENOMIC DNA]</scope>
    <source>
        <strain evidence="2 3">ATCC 35681</strain>
    </source>
</reference>
<dbReference type="EMBL" id="CP011114">
    <property type="protein sequence ID" value="AKG34067.1"/>
    <property type="molecule type" value="Genomic_DNA"/>
</dbReference>
<dbReference type="HOGENOM" id="CLU_2956190_0_0_9"/>
<feature type="region of interest" description="Disordered" evidence="1">
    <location>
        <begin position="1"/>
        <end position="43"/>
    </location>
</feature>
<proteinExistence type="predicted"/>
<evidence type="ECO:0000256" key="1">
    <source>
        <dbReference type="SAM" id="MobiDB-lite"/>
    </source>
</evidence>
<evidence type="ECO:0000313" key="2">
    <source>
        <dbReference type="EMBL" id="AKG34067.1"/>
    </source>
</evidence>
<dbReference type="OrthoDB" id="9938238at2"/>
<reference evidence="2 3" key="1">
    <citation type="submission" date="2015-03" db="EMBL/GenBank/DDBJ databases">
        <authorList>
            <person name="Abdul Halim M."/>
        </authorList>
    </citation>
    <scope>NUCLEOTIDE SEQUENCE [LARGE SCALE GENOMIC DNA]</scope>
    <source>
        <strain evidence="2 3">ATCC 35681</strain>
    </source>
</reference>
<protein>
    <submittedName>
        <fullName evidence="2">Uncharacterized protein</fullName>
    </submittedName>
</protein>
<organism evidence="2 3">
    <name type="scientific">Paenibacillus durus ATCC 35681</name>
    <dbReference type="NCBI Taxonomy" id="1333534"/>
    <lineage>
        <taxon>Bacteria</taxon>
        <taxon>Bacillati</taxon>
        <taxon>Bacillota</taxon>
        <taxon>Bacilli</taxon>
        <taxon>Bacillales</taxon>
        <taxon>Paenibacillaceae</taxon>
        <taxon>Paenibacillus</taxon>
    </lineage>
</organism>
<name>A0A0F7F7G3_PAEDU</name>
<dbReference type="RefSeq" id="WP_025698109.1">
    <property type="nucleotide sequence ID" value="NZ_ASQQ01000562.1"/>
</dbReference>